<dbReference type="InterPro" id="IPR007728">
    <property type="entry name" value="Pre-SET_dom"/>
</dbReference>
<dbReference type="InterPro" id="IPR043550">
    <property type="entry name" value="EHMT1/EHMT2"/>
</dbReference>
<dbReference type="PROSITE" id="PS50280">
    <property type="entry name" value="SET"/>
    <property type="match status" value="1"/>
</dbReference>
<name>A0A0T6AUS0_9SCAR</name>
<dbReference type="SUPFAM" id="SSF82199">
    <property type="entry name" value="SET domain"/>
    <property type="match status" value="1"/>
</dbReference>
<dbReference type="Proteomes" id="UP000051574">
    <property type="component" value="Unassembled WGS sequence"/>
</dbReference>
<dbReference type="InterPro" id="IPR001214">
    <property type="entry name" value="SET_dom"/>
</dbReference>
<accession>A0A0T6AUS0</accession>
<dbReference type="PANTHER" id="PTHR46307">
    <property type="entry name" value="G9A, ISOFORM B"/>
    <property type="match status" value="1"/>
</dbReference>
<dbReference type="GO" id="GO:0002039">
    <property type="term" value="F:p53 binding"/>
    <property type="evidence" value="ECO:0007669"/>
    <property type="project" value="InterPro"/>
</dbReference>
<sequence length="320" mass="37159">RQGKYNTIIILLLHGANVTNVNKVNESPLDCSQQYEDCYKLIFLNITIQNVQLQYNRKIILSNDISNGRELNPIQCINIIDDEPKPTNFNYVTDYCVTSDINIDNRITSLNSCTCEDNCTVTDCACVKNTSKSWYDEDGRLVPYPDFVDVPMIFECNPMCSCNALTCNNRVVQRGLTQRFQLFRTEKKGWGIKTLNAIVRGSFVCEYIGEIVHYIDADEREDDSYFFELENHDESFSIDARRYGNFGRFLNHSCSPNLSPIKIFTNHQDMRFPKIAFFAKRDIQPEEELCFDYGEKFWSVKRKLFSCECKSPNCKYSKDT</sequence>
<dbReference type="Gene3D" id="2.170.270.10">
    <property type="entry name" value="SET domain"/>
    <property type="match status" value="1"/>
</dbReference>
<reference evidence="7 8" key="1">
    <citation type="submission" date="2015-09" db="EMBL/GenBank/DDBJ databases">
        <title>Draft genome of the scarab beetle Oryctes borbonicus.</title>
        <authorList>
            <person name="Meyer J.M."/>
            <person name="Markov G.V."/>
            <person name="Baskaran P."/>
            <person name="Herrmann M."/>
            <person name="Sommer R.J."/>
            <person name="Roedelsperger C."/>
        </authorList>
    </citation>
    <scope>NUCLEOTIDE SEQUENCE [LARGE SCALE GENOMIC DNA]</scope>
    <source>
        <strain evidence="7">OB123</strain>
        <tissue evidence="7">Whole animal</tissue>
    </source>
</reference>
<comment type="caution">
    <text evidence="7">The sequence shown here is derived from an EMBL/GenBank/DDBJ whole genome shotgun (WGS) entry which is preliminary data.</text>
</comment>
<dbReference type="GO" id="GO:0032259">
    <property type="term" value="P:methylation"/>
    <property type="evidence" value="ECO:0007669"/>
    <property type="project" value="UniProtKB-KW"/>
</dbReference>
<evidence type="ECO:0000259" key="6">
    <source>
        <dbReference type="PROSITE" id="PS50867"/>
    </source>
</evidence>
<keyword evidence="2" id="KW-0158">Chromosome</keyword>
<dbReference type="SMART" id="SM00468">
    <property type="entry name" value="PreSET"/>
    <property type="match status" value="1"/>
</dbReference>
<evidence type="ECO:0000313" key="7">
    <source>
        <dbReference type="EMBL" id="KRT78790.1"/>
    </source>
</evidence>
<keyword evidence="8" id="KW-1185">Reference proteome</keyword>
<dbReference type="InterPro" id="IPR046341">
    <property type="entry name" value="SET_dom_sf"/>
</dbReference>
<dbReference type="GO" id="GO:0005634">
    <property type="term" value="C:nucleus"/>
    <property type="evidence" value="ECO:0007669"/>
    <property type="project" value="InterPro"/>
</dbReference>
<keyword evidence="3" id="KW-0489">Methyltransferase</keyword>
<dbReference type="GO" id="GO:0008270">
    <property type="term" value="F:zinc ion binding"/>
    <property type="evidence" value="ECO:0007669"/>
    <property type="project" value="InterPro"/>
</dbReference>
<feature type="non-terminal residue" evidence="7">
    <location>
        <position position="1"/>
    </location>
</feature>
<proteinExistence type="predicted"/>
<dbReference type="EMBL" id="LJIG01022773">
    <property type="protein sequence ID" value="KRT78790.1"/>
    <property type="molecule type" value="Genomic_DNA"/>
</dbReference>
<evidence type="ECO:0000256" key="1">
    <source>
        <dbReference type="ARBA" id="ARBA00004286"/>
    </source>
</evidence>
<protein>
    <submittedName>
        <fullName evidence="7">SET domain-containing protein</fullName>
    </submittedName>
</protein>
<dbReference type="PANTHER" id="PTHR46307:SF4">
    <property type="entry name" value="G9A, ISOFORM B"/>
    <property type="match status" value="1"/>
</dbReference>
<evidence type="ECO:0000256" key="2">
    <source>
        <dbReference type="ARBA" id="ARBA00022454"/>
    </source>
</evidence>
<evidence type="ECO:0000313" key="8">
    <source>
        <dbReference type="Proteomes" id="UP000051574"/>
    </source>
</evidence>
<keyword evidence="3" id="KW-0808">Transferase</keyword>
<dbReference type="GO" id="GO:0046974">
    <property type="term" value="F:histone H3K9 methyltransferase activity"/>
    <property type="evidence" value="ECO:0007669"/>
    <property type="project" value="TreeGrafter"/>
</dbReference>
<dbReference type="Pfam" id="PF05033">
    <property type="entry name" value="Pre-SET"/>
    <property type="match status" value="1"/>
</dbReference>
<dbReference type="GO" id="GO:0000122">
    <property type="term" value="P:negative regulation of transcription by RNA polymerase II"/>
    <property type="evidence" value="ECO:0007669"/>
    <property type="project" value="TreeGrafter"/>
</dbReference>
<dbReference type="AlphaFoldDB" id="A0A0T6AUS0"/>
<dbReference type="OrthoDB" id="616263at2759"/>
<comment type="subcellular location">
    <subcellularLocation>
        <location evidence="1">Chromosome</location>
    </subcellularLocation>
</comment>
<dbReference type="SMART" id="SM00317">
    <property type="entry name" value="SET"/>
    <property type="match status" value="1"/>
</dbReference>
<dbReference type="PROSITE" id="PS50867">
    <property type="entry name" value="PRE_SET"/>
    <property type="match status" value="1"/>
</dbReference>
<feature type="domain" description="SET" evidence="5">
    <location>
        <begin position="178"/>
        <end position="294"/>
    </location>
</feature>
<evidence type="ECO:0000259" key="5">
    <source>
        <dbReference type="PROSITE" id="PS50280"/>
    </source>
</evidence>
<organism evidence="7 8">
    <name type="scientific">Oryctes borbonicus</name>
    <dbReference type="NCBI Taxonomy" id="1629725"/>
    <lineage>
        <taxon>Eukaryota</taxon>
        <taxon>Metazoa</taxon>
        <taxon>Ecdysozoa</taxon>
        <taxon>Arthropoda</taxon>
        <taxon>Hexapoda</taxon>
        <taxon>Insecta</taxon>
        <taxon>Pterygota</taxon>
        <taxon>Neoptera</taxon>
        <taxon>Endopterygota</taxon>
        <taxon>Coleoptera</taxon>
        <taxon>Polyphaga</taxon>
        <taxon>Scarabaeiformia</taxon>
        <taxon>Scarabaeidae</taxon>
        <taxon>Dynastinae</taxon>
        <taxon>Oryctes</taxon>
    </lineage>
</organism>
<feature type="domain" description="Pre-SET" evidence="6">
    <location>
        <begin position="111"/>
        <end position="175"/>
    </location>
</feature>
<dbReference type="GO" id="GO:0000785">
    <property type="term" value="C:chromatin"/>
    <property type="evidence" value="ECO:0007669"/>
    <property type="project" value="TreeGrafter"/>
</dbReference>
<evidence type="ECO:0000256" key="4">
    <source>
        <dbReference type="ARBA" id="ARBA00022691"/>
    </source>
</evidence>
<keyword evidence="4" id="KW-0949">S-adenosyl-L-methionine</keyword>
<dbReference type="Pfam" id="PF00856">
    <property type="entry name" value="SET"/>
    <property type="match status" value="1"/>
</dbReference>
<evidence type="ECO:0000256" key="3">
    <source>
        <dbReference type="ARBA" id="ARBA00022603"/>
    </source>
</evidence>
<gene>
    <name evidence="7" type="ORF">AMK59_7929</name>
</gene>